<dbReference type="OrthoDB" id="8437797at2"/>
<evidence type="ECO:0000313" key="1">
    <source>
        <dbReference type="EMBL" id="KGM34988.1"/>
    </source>
</evidence>
<dbReference type="AlphaFoldDB" id="A0A0A0DAR9"/>
<proteinExistence type="predicted"/>
<accession>A0A0A0DAR9</accession>
<evidence type="ECO:0000313" key="2">
    <source>
        <dbReference type="Proteomes" id="UP000029995"/>
    </source>
</evidence>
<gene>
    <name evidence="1" type="ORF">P409_07010</name>
</gene>
<dbReference type="RefSeq" id="WP_034833537.1">
    <property type="nucleotide sequence ID" value="NZ_JANX01000055.1"/>
</dbReference>
<dbReference type="PIRSF" id="PIRSF029202">
    <property type="entry name" value="UCP029202"/>
    <property type="match status" value="1"/>
</dbReference>
<evidence type="ECO:0008006" key="3">
    <source>
        <dbReference type="Google" id="ProtNLM"/>
    </source>
</evidence>
<dbReference type="InterPro" id="IPR020049">
    <property type="entry name" value="Major_capsid-like"/>
</dbReference>
<name>A0A0A0DAR9_9PROT</name>
<dbReference type="Pfam" id="PF09950">
    <property type="entry name" value="Major_capside"/>
    <property type="match status" value="1"/>
</dbReference>
<dbReference type="Proteomes" id="UP000029995">
    <property type="component" value="Unassembled WGS sequence"/>
</dbReference>
<sequence length="317" mass="34349">MFAFDAQQALGFLISQTAAIEAQAYEIQYPDIQYPALVPVDTSANPWTKSVTFFSTDKLGQAEWFNHFGKDMPLADVERSEHQHPVEMAAVGYRYTAEELGQAMLVPGLNLSADRAAAAVRAYEEFMDGVALRGVPPSGTARGWTGLINDPNVTAGLVANDGTGASTAWSAKTPDQILRDINALLTGVYTGSLTVEMADTLLLPVARFDAIATIARTATSDVTILEHLRRNNTYTAITGAPLTIRAVRGLETAGAGNTARMVAYRRDPQVVKLHLPMPHRFQAPWQSGPLVFDVPGIFRTGGVEIRRPKAFRYGDGI</sequence>
<dbReference type="EMBL" id="JANX01000055">
    <property type="protein sequence ID" value="KGM34988.1"/>
    <property type="molecule type" value="Genomic_DNA"/>
</dbReference>
<reference evidence="1 2" key="1">
    <citation type="submission" date="2014-01" db="EMBL/GenBank/DDBJ databases">
        <title>Genome sequence determination for a cystic fibrosis isolate, Inquilinus limosus.</title>
        <authorList>
            <person name="Pino M."/>
            <person name="Di Conza J."/>
            <person name="Gutkind G."/>
        </authorList>
    </citation>
    <scope>NUCLEOTIDE SEQUENCE [LARGE SCALE GENOMIC DNA]</scope>
    <source>
        <strain evidence="1 2">MP06</strain>
    </source>
</reference>
<organism evidence="1 2">
    <name type="scientific">Inquilinus limosus MP06</name>
    <dbReference type="NCBI Taxonomy" id="1398085"/>
    <lineage>
        <taxon>Bacteria</taxon>
        <taxon>Pseudomonadati</taxon>
        <taxon>Pseudomonadota</taxon>
        <taxon>Alphaproteobacteria</taxon>
        <taxon>Rhodospirillales</taxon>
        <taxon>Rhodospirillaceae</taxon>
        <taxon>Inquilinus</taxon>
    </lineage>
</organism>
<protein>
    <recommendedName>
        <fullName evidence="3">DUF2184 domain-containing protein</fullName>
    </recommendedName>
</protein>
<comment type="caution">
    <text evidence="1">The sequence shown here is derived from an EMBL/GenBank/DDBJ whole genome shotgun (WGS) entry which is preliminary data.</text>
</comment>